<feature type="compositionally biased region" description="Basic and acidic residues" evidence="5">
    <location>
        <begin position="930"/>
        <end position="945"/>
    </location>
</feature>
<name>A0AAV7TSA1_PLEWA</name>
<dbReference type="GO" id="GO:0045104">
    <property type="term" value="P:intermediate filament cytoskeleton organization"/>
    <property type="evidence" value="ECO:0007669"/>
    <property type="project" value="InterPro"/>
</dbReference>
<protein>
    <recommendedName>
        <fullName evidence="6">IF rod domain-containing protein</fullName>
    </recommendedName>
</protein>
<gene>
    <name evidence="7" type="ORF">NDU88_004794</name>
</gene>
<dbReference type="GO" id="GO:0031443">
    <property type="term" value="P:fast-twitch skeletal muscle fiber contraction"/>
    <property type="evidence" value="ECO:0007669"/>
    <property type="project" value="TreeGrafter"/>
</dbReference>
<proteinExistence type="inferred from homology"/>
<dbReference type="InterPro" id="IPR018039">
    <property type="entry name" value="IF_conserved"/>
</dbReference>
<keyword evidence="1 3" id="KW-0403">Intermediate filament</keyword>
<dbReference type="GO" id="GO:0017166">
    <property type="term" value="F:vinculin binding"/>
    <property type="evidence" value="ECO:0007669"/>
    <property type="project" value="TreeGrafter"/>
</dbReference>
<keyword evidence="2 4" id="KW-0175">Coiled coil</keyword>
<evidence type="ECO:0000256" key="2">
    <source>
        <dbReference type="ARBA" id="ARBA00023054"/>
    </source>
</evidence>
<feature type="compositionally biased region" description="Low complexity" evidence="5">
    <location>
        <begin position="1019"/>
        <end position="1031"/>
    </location>
</feature>
<organism evidence="7 8">
    <name type="scientific">Pleurodeles waltl</name>
    <name type="common">Iberian ribbed newt</name>
    <dbReference type="NCBI Taxonomy" id="8319"/>
    <lineage>
        <taxon>Eukaryota</taxon>
        <taxon>Metazoa</taxon>
        <taxon>Chordata</taxon>
        <taxon>Craniata</taxon>
        <taxon>Vertebrata</taxon>
        <taxon>Euteleostomi</taxon>
        <taxon>Amphibia</taxon>
        <taxon>Batrachia</taxon>
        <taxon>Caudata</taxon>
        <taxon>Salamandroidea</taxon>
        <taxon>Salamandridae</taxon>
        <taxon>Pleurodelinae</taxon>
        <taxon>Pleurodeles</taxon>
    </lineage>
</organism>
<feature type="region of interest" description="Disordered" evidence="5">
    <location>
        <begin position="928"/>
        <end position="954"/>
    </location>
</feature>
<dbReference type="Pfam" id="PF00038">
    <property type="entry name" value="Filament"/>
    <property type="match status" value="1"/>
</dbReference>
<dbReference type="InterPro" id="IPR030634">
    <property type="entry name" value="SYNM"/>
</dbReference>
<feature type="coiled-coil region" evidence="4">
    <location>
        <begin position="665"/>
        <end position="692"/>
    </location>
</feature>
<evidence type="ECO:0000256" key="4">
    <source>
        <dbReference type="SAM" id="Coils"/>
    </source>
</evidence>
<feature type="region of interest" description="Disordered" evidence="5">
    <location>
        <begin position="1626"/>
        <end position="1669"/>
    </location>
</feature>
<keyword evidence="8" id="KW-1185">Reference proteome</keyword>
<feature type="compositionally biased region" description="Polar residues" evidence="5">
    <location>
        <begin position="994"/>
        <end position="1005"/>
    </location>
</feature>
<accession>A0AAV7TSA1</accession>
<reference evidence="7" key="1">
    <citation type="journal article" date="2022" name="bioRxiv">
        <title>Sequencing and chromosome-scale assembly of the giantPleurodeles waltlgenome.</title>
        <authorList>
            <person name="Brown T."/>
            <person name="Elewa A."/>
            <person name="Iarovenko S."/>
            <person name="Subramanian E."/>
            <person name="Araus A.J."/>
            <person name="Petzold A."/>
            <person name="Susuki M."/>
            <person name="Suzuki K.-i.T."/>
            <person name="Hayashi T."/>
            <person name="Toyoda A."/>
            <person name="Oliveira C."/>
            <person name="Osipova E."/>
            <person name="Leigh N.D."/>
            <person name="Simon A."/>
            <person name="Yun M.H."/>
        </authorList>
    </citation>
    <scope>NUCLEOTIDE SEQUENCE</scope>
    <source>
        <strain evidence="7">20211129_DDA</strain>
        <tissue evidence="7">Liver</tissue>
    </source>
</reference>
<comment type="caution">
    <text evidence="7">The sequence shown here is derived from an EMBL/GenBank/DDBJ whole genome shotgun (WGS) entry which is preliminary data.</text>
</comment>
<dbReference type="GO" id="GO:0042383">
    <property type="term" value="C:sarcolemma"/>
    <property type="evidence" value="ECO:0007669"/>
    <property type="project" value="TreeGrafter"/>
</dbReference>
<dbReference type="EMBL" id="JANPWB010000006">
    <property type="protein sequence ID" value="KAJ1179560.1"/>
    <property type="molecule type" value="Genomic_DNA"/>
</dbReference>
<dbReference type="InterPro" id="IPR039008">
    <property type="entry name" value="IF_rod_dom"/>
</dbReference>
<dbReference type="SUPFAM" id="SSF64593">
    <property type="entry name" value="Intermediate filament protein, coiled coil region"/>
    <property type="match status" value="2"/>
</dbReference>
<dbReference type="PROSITE" id="PS00226">
    <property type="entry name" value="IF_ROD_1"/>
    <property type="match status" value="1"/>
</dbReference>
<feature type="compositionally biased region" description="Low complexity" evidence="5">
    <location>
        <begin position="1181"/>
        <end position="1190"/>
    </location>
</feature>
<dbReference type="PANTHER" id="PTHR47136:SF1">
    <property type="entry name" value="SYNEMIN"/>
    <property type="match status" value="1"/>
</dbReference>
<evidence type="ECO:0000313" key="8">
    <source>
        <dbReference type="Proteomes" id="UP001066276"/>
    </source>
</evidence>
<dbReference type="GO" id="GO:0019215">
    <property type="term" value="F:intermediate filament binding"/>
    <property type="evidence" value="ECO:0007669"/>
    <property type="project" value="TreeGrafter"/>
</dbReference>
<evidence type="ECO:0000256" key="5">
    <source>
        <dbReference type="SAM" id="MobiDB-lite"/>
    </source>
</evidence>
<dbReference type="Gene3D" id="1.20.5.1160">
    <property type="entry name" value="Vasodilator-stimulated phosphoprotein"/>
    <property type="match status" value="1"/>
</dbReference>
<evidence type="ECO:0000256" key="1">
    <source>
        <dbReference type="ARBA" id="ARBA00022754"/>
    </source>
</evidence>
<feature type="coiled-coil region" evidence="4">
    <location>
        <begin position="16"/>
        <end position="139"/>
    </location>
</feature>
<sequence length="1717" mass="190440">MFPSRAVVMDEQAAQLQELNSRLGVYLSRVRQLEQENQFLVEEIHSLRLDGEVEWKRGYEAEISLLRRQVEELTLEKSRAEIERDSLWQEFQLLQLLCEEVQAIRKELDQELARHRADLKQAEDGCRALEELLLRLDTEHRALAEACEHEVAELRGGVLGLTVQLVRREHRAASSLSLQEVESYAVQVSESWKETFRHYELKVEELEAMIRASGESLGDVDEEKRRYVLEIEDLRKEAEQLDRIRQSLEEELRNMREKFIVEVDEYQILIESLEDEKQTLALTISDRLKDYHELMQANTGLSLEVAAYRALLEGETNKGMFTWTEEQIRKIPQGSRIAAQEHATNYCLQEGQNSRRFLPTIHSNVDTRHKTHISHVSGAGSTVKKEVLVSGHRPLPTVRDEASYQNSIRKHTGFENFTSGQSLSRHTENYRPGLSVGKGTAFAVQESSTSFRVSSKDLKKTLQPGISRATETKMENRKPSGYELNWELKETKQVKSDTQEMLKEKAKGEEQYKFTRYDLPGEESKEVKASLIEKFVLLEGKSNRQEQSYVSESKAKNTIVLESENGQKEELITTDVPIKVMAVGKVQEKNEGENQINRERILMVDEQVKSKGEGVTHEGLRTIEIPITITGSRETHEKPTGVDQTQEHGNIIVNKECTSGAGVTFVESEELIREYESNKDEARNIMAEKSIKEDNWANHIPVSVEALEGEQVSQHMSMHAPVKEHSPTKGNEDFDKHVENLVLNLPEIDVGLSTRKDVSAQHNSKSAELAEHVAVADILKHFGQSAGLQTTDETYSDSKVTYSESKQIANDGTVTTEIIMQTTTEEDYDLSDEEELEQLLNKSLEKTTMKHLKGMQAETFLSSILHSGLKGKKGVGIEMIEELVGSATDEQGDVSVPFEVEEADDSSPILLGKEGSDEEAAGASMAAFGGKDKTKSGEDVTHVEDVTDGGDTGEDLEYIVSTPDELPLAPGEDDESLYGQIHIEEESSISYSWQDDFSQSSQNSKHTNKRSVHDDKNYTLSETSEETGTSLVEEKLSGKEPVHKEGLVIEKEIKIPQEFQTAIQGLLSKDTSDPKHQLKGALEQLEESLPGILSEELSALTSEDQKDVNSLAVDIKKVQQTTDNGVVTIVAEISVSQTIDSEDVNILNNLQSSPNVIEGQILQSSTEEHVGNEILTDVSNSTSNTMLSSSGQLLDSPKINTSNGLSHSIAEESRQESPTPAPPQPSPTGEETDTCMTAEMNTFVRHIKLGPKEFHTTEHVIFEGPISETLELGIAGNHSPTGDLKDANSSVIRHLKLSPVDVTATNTSVYDTASSETLDSSAELSPTNGATETNRSIRHIKLGPREVYSSEQIIFEGPISEAHVFGNVPPEGSADISRSMRLIKLGSKEVQTTQQIVFEGAMSEPSVNDSREDLSANTNRSIKHFKLSPTEIQTTEHIIFKGSLSQSAEHLGIETPSEAGISTSIRHITLGSETQPAEQIIFKGPISDSAADSSTYVRHIKLVPKDFQNNEIICEGPISRSLGDLGEVSASKENAEVATSMRHVTIGPREIKATKGVTFEHTVSEKEGSSEANFLPPNHSVEASSSVSHIKLGPTEKSFTFQMDVTQLTATPSTDRGAQETKMIFSSRKFTEGPDGSLSVKTEAGNQDDSNDSNSEAANVDTVPDAHDDYSQAHGQRVIDTSMFDKTVQLTRMVDQRSMISDDKKIAVVYLDHGEDV</sequence>
<dbReference type="PROSITE" id="PS51842">
    <property type="entry name" value="IF_ROD_2"/>
    <property type="match status" value="1"/>
</dbReference>
<dbReference type="Gene3D" id="1.20.5.170">
    <property type="match status" value="1"/>
</dbReference>
<dbReference type="PANTHER" id="PTHR47136">
    <property type="entry name" value="SYNEMIN"/>
    <property type="match status" value="1"/>
</dbReference>
<comment type="similarity">
    <text evidence="3">Belongs to the intermediate filament family.</text>
</comment>
<dbReference type="GO" id="GO:0043034">
    <property type="term" value="C:costamere"/>
    <property type="evidence" value="ECO:0007669"/>
    <property type="project" value="TreeGrafter"/>
</dbReference>
<feature type="region of interest" description="Disordered" evidence="5">
    <location>
        <begin position="1181"/>
        <end position="1233"/>
    </location>
</feature>
<evidence type="ECO:0000259" key="6">
    <source>
        <dbReference type="PROSITE" id="PS51842"/>
    </source>
</evidence>
<dbReference type="GO" id="GO:0005200">
    <property type="term" value="F:structural constituent of cytoskeleton"/>
    <property type="evidence" value="ECO:0007669"/>
    <property type="project" value="InterPro"/>
</dbReference>
<feature type="domain" description="IF rod" evidence="6">
    <location>
        <begin position="12"/>
        <end position="319"/>
    </location>
</feature>
<feature type="coiled-coil region" evidence="4">
    <location>
        <begin position="217"/>
        <end position="283"/>
    </location>
</feature>
<dbReference type="GO" id="GO:0005882">
    <property type="term" value="C:intermediate filament"/>
    <property type="evidence" value="ECO:0007669"/>
    <property type="project" value="UniProtKB-KW"/>
</dbReference>
<feature type="region of interest" description="Disordered" evidence="5">
    <location>
        <begin position="994"/>
        <end position="1038"/>
    </location>
</feature>
<evidence type="ECO:0000313" key="7">
    <source>
        <dbReference type="EMBL" id="KAJ1179560.1"/>
    </source>
</evidence>
<dbReference type="Proteomes" id="UP001066276">
    <property type="component" value="Chromosome 3_2"/>
</dbReference>
<feature type="compositionally biased region" description="Polar residues" evidence="5">
    <location>
        <begin position="1644"/>
        <end position="1657"/>
    </location>
</feature>
<evidence type="ECO:0000256" key="3">
    <source>
        <dbReference type="RuleBase" id="RU000685"/>
    </source>
</evidence>
<dbReference type="GO" id="GO:0060053">
    <property type="term" value="C:neurofilament cytoskeleton"/>
    <property type="evidence" value="ECO:0007669"/>
    <property type="project" value="TreeGrafter"/>
</dbReference>
<dbReference type="GO" id="GO:0008307">
    <property type="term" value="F:structural constituent of muscle"/>
    <property type="evidence" value="ECO:0007669"/>
    <property type="project" value="InterPro"/>
</dbReference>
<dbReference type="SMART" id="SM01391">
    <property type="entry name" value="Filament"/>
    <property type="match status" value="1"/>
</dbReference>